<gene>
    <name evidence="3" type="ORF">TST_0743</name>
</gene>
<reference evidence="4" key="1">
    <citation type="journal article" date="2018" name="Science">
        <title>A primordial and reversible TCA cycle in a facultatively chemolithoautotrophic thermophile.</title>
        <authorList>
            <person name="Nunoura T."/>
            <person name="Chikaraishi Y."/>
            <person name="Izaki R."/>
            <person name="Suwa T."/>
            <person name="Sato T."/>
            <person name="Harada T."/>
            <person name="Mori K."/>
            <person name="Kato Y."/>
            <person name="Miyazaki M."/>
            <person name="Shimamura S."/>
            <person name="Yanagawa K."/>
            <person name="Shuto A."/>
            <person name="Ohkouchi N."/>
            <person name="Fujita N."/>
            <person name="Takaki Y."/>
            <person name="Atomi H."/>
            <person name="Takai K."/>
        </authorList>
    </citation>
    <scope>NUCLEOTIDE SEQUENCE [LARGE SCALE GENOMIC DNA]</scope>
    <source>
        <strain evidence="4">DSM 17441 / JCM 13301 / NBRC 103674 / ABI70S6</strain>
    </source>
</reference>
<feature type="compositionally biased region" description="Polar residues" evidence="1">
    <location>
        <begin position="127"/>
        <end position="143"/>
    </location>
</feature>
<feature type="chain" id="PRO_5006616397" evidence="2">
    <location>
        <begin position="25"/>
        <end position="152"/>
    </location>
</feature>
<evidence type="ECO:0000256" key="2">
    <source>
        <dbReference type="SAM" id="SignalP"/>
    </source>
</evidence>
<evidence type="ECO:0000256" key="1">
    <source>
        <dbReference type="SAM" id="MobiDB-lite"/>
    </source>
</evidence>
<feature type="signal peptide" evidence="2">
    <location>
        <begin position="1"/>
        <end position="24"/>
    </location>
</feature>
<keyword evidence="2" id="KW-0732">Signal</keyword>
<evidence type="ECO:0000313" key="3">
    <source>
        <dbReference type="EMBL" id="BAT71548.1"/>
    </source>
</evidence>
<dbReference type="Proteomes" id="UP000063234">
    <property type="component" value="Chromosome"/>
</dbReference>
<feature type="region of interest" description="Disordered" evidence="1">
    <location>
        <begin position="127"/>
        <end position="152"/>
    </location>
</feature>
<accession>A0A0S3QTC0</accession>
<dbReference type="EMBL" id="AP013035">
    <property type="protein sequence ID" value="BAT71548.1"/>
    <property type="molecule type" value="Genomic_DNA"/>
</dbReference>
<dbReference type="STRING" id="1298851.TST_0743"/>
<dbReference type="AlphaFoldDB" id="A0A0S3QTC0"/>
<protein>
    <submittedName>
        <fullName evidence="3">Uncharacterized protein</fullName>
    </submittedName>
</protein>
<organism evidence="3 4">
    <name type="scientific">Thermosulfidibacter takaii (strain DSM 17441 / JCM 13301 / NBRC 103674 / ABI70S6)</name>
    <dbReference type="NCBI Taxonomy" id="1298851"/>
    <lineage>
        <taxon>Bacteria</taxon>
        <taxon>Pseudomonadati</taxon>
        <taxon>Thermosulfidibacterota</taxon>
        <taxon>Thermosulfidibacteria</taxon>
        <taxon>Thermosulfidibacterales</taxon>
        <taxon>Thermosulfidibacteraceae</taxon>
    </lineage>
</organism>
<evidence type="ECO:0000313" key="4">
    <source>
        <dbReference type="Proteomes" id="UP000063234"/>
    </source>
</evidence>
<sequence>MFKKMCLNLLIFVGFFLAVTSAWAGRCGPPSSSSYNAQTDSYIVIEGEISGLPSSYYVATPVIPLPFSPPSTCSIRFVTGYQRPYRPYYCQYFIFKDTTTKRECWDYFKNLSSVNLRVTHIRVTKTRGSQPENWDANPSSRTVTLGPVHQTR</sequence>
<keyword evidence="4" id="KW-1185">Reference proteome</keyword>
<dbReference type="KEGG" id="ttk:TST_0743"/>
<proteinExistence type="predicted"/>
<name>A0A0S3QTC0_THET7</name>